<keyword evidence="7" id="KW-0472">Membrane</keyword>
<dbReference type="SUPFAM" id="SSF82895">
    <property type="entry name" value="TSP-1 type 1 repeat"/>
    <property type="match status" value="1"/>
</dbReference>
<dbReference type="AlphaFoldDB" id="A0A7J6P5K9"/>
<dbReference type="PANTHER" id="PTHR24050">
    <property type="entry name" value="PA14 DOMAIN-CONTAINING PROTEIN"/>
    <property type="match status" value="1"/>
</dbReference>
<feature type="region of interest" description="Disordered" evidence="6">
    <location>
        <begin position="307"/>
        <end position="333"/>
    </location>
</feature>
<feature type="domain" description="EGF-like" evidence="8">
    <location>
        <begin position="518"/>
        <end position="563"/>
    </location>
</feature>
<reference evidence="9 10" key="1">
    <citation type="submission" date="2020-04" db="EMBL/GenBank/DDBJ databases">
        <title>Perkinsus olseni comparative genomics.</title>
        <authorList>
            <person name="Bogema D.R."/>
        </authorList>
    </citation>
    <scope>NUCLEOTIDE SEQUENCE [LARGE SCALE GENOMIC DNA]</scope>
    <source>
        <strain evidence="9">00978-12</strain>
    </source>
</reference>
<dbReference type="PROSITE" id="PS00022">
    <property type="entry name" value="EGF_1"/>
    <property type="match status" value="2"/>
</dbReference>
<organism evidence="9 10">
    <name type="scientific">Perkinsus olseni</name>
    <name type="common">Perkinsus atlanticus</name>
    <dbReference type="NCBI Taxonomy" id="32597"/>
    <lineage>
        <taxon>Eukaryota</taxon>
        <taxon>Sar</taxon>
        <taxon>Alveolata</taxon>
        <taxon>Perkinsozoa</taxon>
        <taxon>Perkinsea</taxon>
        <taxon>Perkinsida</taxon>
        <taxon>Perkinsidae</taxon>
        <taxon>Perkinsus</taxon>
    </lineage>
</organism>
<feature type="transmembrane region" description="Helical" evidence="7">
    <location>
        <begin position="914"/>
        <end position="934"/>
    </location>
</feature>
<dbReference type="EMBL" id="JABANP010000095">
    <property type="protein sequence ID" value="KAF4690641.1"/>
    <property type="molecule type" value="Genomic_DNA"/>
</dbReference>
<keyword evidence="3" id="KW-0677">Repeat</keyword>
<name>A0A7J6P5K9_PEROL</name>
<dbReference type="Proteomes" id="UP000541610">
    <property type="component" value="Unassembled WGS sequence"/>
</dbReference>
<dbReference type="OrthoDB" id="283575at2759"/>
<evidence type="ECO:0000256" key="3">
    <source>
        <dbReference type="ARBA" id="ARBA00022737"/>
    </source>
</evidence>
<accession>A0A7J6P5K9</accession>
<dbReference type="Gene3D" id="2.20.100.10">
    <property type="entry name" value="Thrombospondin type-1 (TSP1) repeat"/>
    <property type="match status" value="1"/>
</dbReference>
<evidence type="ECO:0000256" key="4">
    <source>
        <dbReference type="ARBA" id="ARBA00023157"/>
    </source>
</evidence>
<keyword evidence="7" id="KW-0812">Transmembrane</keyword>
<feature type="region of interest" description="Disordered" evidence="6">
    <location>
        <begin position="63"/>
        <end position="83"/>
    </location>
</feature>
<keyword evidence="7" id="KW-1133">Transmembrane helix</keyword>
<dbReference type="InterPro" id="IPR000742">
    <property type="entry name" value="EGF"/>
</dbReference>
<dbReference type="CDD" id="cd00054">
    <property type="entry name" value="EGF_CA"/>
    <property type="match status" value="1"/>
</dbReference>
<gene>
    <name evidence="9" type="ORF">FOZ60_017132</name>
</gene>
<dbReference type="InterPro" id="IPR036383">
    <property type="entry name" value="TSP1_rpt_sf"/>
</dbReference>
<feature type="disulfide bond" evidence="5">
    <location>
        <begin position="553"/>
        <end position="562"/>
    </location>
</feature>
<dbReference type="InterPro" id="IPR000884">
    <property type="entry name" value="TSP1_rpt"/>
</dbReference>
<evidence type="ECO:0000256" key="1">
    <source>
        <dbReference type="ARBA" id="ARBA00022536"/>
    </source>
</evidence>
<comment type="caution">
    <text evidence="9">The sequence shown here is derived from an EMBL/GenBank/DDBJ whole genome shotgun (WGS) entry which is preliminary data.</text>
</comment>
<dbReference type="SUPFAM" id="SSF57196">
    <property type="entry name" value="EGF/Laminin"/>
    <property type="match status" value="1"/>
</dbReference>
<comment type="caution">
    <text evidence="5">Lacks conserved residue(s) required for the propagation of feature annotation.</text>
</comment>
<dbReference type="InterPro" id="IPR052235">
    <property type="entry name" value="Nephronectin_domain"/>
</dbReference>
<evidence type="ECO:0000313" key="10">
    <source>
        <dbReference type="Proteomes" id="UP000541610"/>
    </source>
</evidence>
<dbReference type="SMART" id="SM00209">
    <property type="entry name" value="TSP1"/>
    <property type="match status" value="1"/>
</dbReference>
<dbReference type="Gene3D" id="2.10.25.10">
    <property type="entry name" value="Laminin"/>
    <property type="match status" value="2"/>
</dbReference>
<keyword evidence="4 5" id="KW-1015">Disulfide bond</keyword>
<dbReference type="PANTHER" id="PTHR24050:SF28">
    <property type="entry name" value="UROMODULIN-LIKE"/>
    <property type="match status" value="1"/>
</dbReference>
<keyword evidence="2" id="KW-0732">Signal</keyword>
<evidence type="ECO:0000259" key="8">
    <source>
        <dbReference type="PROSITE" id="PS50026"/>
    </source>
</evidence>
<evidence type="ECO:0000256" key="5">
    <source>
        <dbReference type="PROSITE-ProRule" id="PRU00076"/>
    </source>
</evidence>
<evidence type="ECO:0000256" key="7">
    <source>
        <dbReference type="SAM" id="Phobius"/>
    </source>
</evidence>
<sequence>MSVLRRATWPTLIAFTTGMRRADHNGADLQASSAAPIFVPGAHFHLQEPLGAPMAKFEEAWRSSLPSTHRPTPEAEQLRSGGPRLYDLDTTIHDLSDPSSFVHALLRTSSMPLGPNLGSYSVDGIYDQKFPLVGMDRVMKENSVTGKMTTGYWPLFGALTAGVYINKGTQSYWREVYGYNGATRTVNCEPGDVVIGVRWRSHAREAARRAAASEQGDGQDVVSSRKLLDIPDIQCTKLITAEVKAYGIDTTYQVKNVSYDTERQTKDENVIASVKDVQQCMLSSVEGFMIKTGDDSDKRRGAQHLHRAAQRDGQAFQLHQSKTTEKRPTERATSPEGLMEIDMGYKADPDIVAQILAGNFSFDADMFGPTNIESPAAAREEAMDNALEGMKRAWDLDKVPSIESVKSNLPEKPWESSKLIVGSDKFLEGTMLGGRRVSWTWRMGDRCANAYAPHHTPSIPLDAQLGQYVSLCGALVLLTLDGAYASLAEGNAAMAVTGFTMSTDDMPEFVCGKIVACEKGTCQSNGSAIPKPCGQFGECVENFDKPTGYECQCQATWFGTHCETTTNMCLEKFLFENETDWRVRDCGRGDCVSGNGQYECRCEDGWERSTPGLGGKCDREVQDCIGQWVGSTCNTNCMQEMTFKIFQPVRGSGIPCEHSAGKSRTEMCSWGDCKKCMGRDCNGRGTCDTATGSCVCEGIFSGDNCELEKTDCSESRCNGHGNCVGDGCRCVNGWANEGPDNGPTQWGVYCTRDPLRRLPSGSVRPSDRLLFVSSRDLGASTASGEWGPWSECQSDCQRRRYFSISTMPRNGGKQCPAGGGDEMQEACQMGSCCLLKDADCLNGGTLMTSTCDCLCAPGFQGARCETKVTDADRILEREAIIDFSGDPVIPEQDSEPDAAMDAVQNMVVEKKPPVMLILGAVLVFFLFAGAAYYYQKEQQKKIRPGAVDPDAFMAEVLAGPGEDALDLYA</sequence>
<dbReference type="SMART" id="SM00181">
    <property type="entry name" value="EGF"/>
    <property type="match status" value="5"/>
</dbReference>
<protein>
    <recommendedName>
        <fullName evidence="8">EGF-like domain-containing protein</fullName>
    </recommendedName>
</protein>
<proteinExistence type="predicted"/>
<dbReference type="PROSITE" id="PS50026">
    <property type="entry name" value="EGF_3"/>
    <property type="match status" value="1"/>
</dbReference>
<evidence type="ECO:0000256" key="2">
    <source>
        <dbReference type="ARBA" id="ARBA00022729"/>
    </source>
</evidence>
<keyword evidence="1 5" id="KW-0245">EGF-like domain</keyword>
<evidence type="ECO:0000256" key="6">
    <source>
        <dbReference type="SAM" id="MobiDB-lite"/>
    </source>
</evidence>
<dbReference type="PROSITE" id="PS50092">
    <property type="entry name" value="TSP1"/>
    <property type="match status" value="1"/>
</dbReference>
<evidence type="ECO:0000313" key="9">
    <source>
        <dbReference type="EMBL" id="KAF4690641.1"/>
    </source>
</evidence>